<name>A0A2U2B3K7_9BACT</name>
<dbReference type="PROSITE" id="PS51257">
    <property type="entry name" value="PROKAR_LIPOPROTEIN"/>
    <property type="match status" value="1"/>
</dbReference>
<reference evidence="3 4" key="1">
    <citation type="submission" date="2018-05" db="EMBL/GenBank/DDBJ databases">
        <title>Marinilabilia rubrum sp. nov., isolated from saltern sediment.</title>
        <authorList>
            <person name="Zhang R."/>
        </authorList>
    </citation>
    <scope>NUCLEOTIDE SEQUENCE [LARGE SCALE GENOMIC DNA]</scope>
    <source>
        <strain evidence="3 4">WTE16</strain>
    </source>
</reference>
<accession>A0A2U2B3K7</accession>
<keyword evidence="4" id="KW-1185">Reference proteome</keyword>
<evidence type="ECO:0000256" key="1">
    <source>
        <dbReference type="SAM" id="MobiDB-lite"/>
    </source>
</evidence>
<feature type="signal peptide" evidence="2">
    <location>
        <begin position="1"/>
        <end position="24"/>
    </location>
</feature>
<dbReference type="AlphaFoldDB" id="A0A2U2B3K7"/>
<gene>
    <name evidence="3" type="ORF">DDZ16_19650</name>
</gene>
<protein>
    <submittedName>
        <fullName evidence="3">Uncharacterized protein</fullName>
    </submittedName>
</protein>
<keyword evidence="2" id="KW-0732">Signal</keyword>
<evidence type="ECO:0000313" key="4">
    <source>
        <dbReference type="Proteomes" id="UP000244956"/>
    </source>
</evidence>
<comment type="caution">
    <text evidence="3">The sequence shown here is derived from an EMBL/GenBank/DDBJ whole genome shotgun (WGS) entry which is preliminary data.</text>
</comment>
<feature type="compositionally biased region" description="Acidic residues" evidence="1">
    <location>
        <begin position="34"/>
        <end position="47"/>
    </location>
</feature>
<sequence>MKKLRFFTLMVATLIMGLSFTACEEDGSLLEVIDDENDDTDGDDDTDSTPAISIEEGDNTATETVYVSDLASDAEVVEVEVTFSSTDDKMRRLYMTQNIAGAGAEKFELEMEGLDKKGDGSLDLSSDNGNGFTYKIPFPVLSEVEDGTVEYKIWATSGRGDYRDAEKRLVAGPGTITVDYGGDNPATVDVKEYTAVLLAAPLADGSSETFISLLDGEVYALSNEEYTSYWDFGYYYLNNDGPSLASTASYPALFDHDNDESTDLVAISGLTGTAQEELNSCYFTPSSIDFDAVQSSSDLDGITKSADEAANNLEVGDVIEFVDNYGKKGVIKVSDVTTGYTGSITLDIKVQP</sequence>
<organism evidence="3 4">
    <name type="scientific">Marinilabilia rubra</name>
    <dbReference type="NCBI Taxonomy" id="2162893"/>
    <lineage>
        <taxon>Bacteria</taxon>
        <taxon>Pseudomonadati</taxon>
        <taxon>Bacteroidota</taxon>
        <taxon>Bacteroidia</taxon>
        <taxon>Marinilabiliales</taxon>
        <taxon>Marinilabiliaceae</taxon>
        <taxon>Marinilabilia</taxon>
    </lineage>
</organism>
<feature type="region of interest" description="Disordered" evidence="1">
    <location>
        <begin position="34"/>
        <end position="58"/>
    </location>
</feature>
<evidence type="ECO:0000256" key="2">
    <source>
        <dbReference type="SAM" id="SignalP"/>
    </source>
</evidence>
<dbReference type="EMBL" id="QEWP01000029">
    <property type="protein sequence ID" value="PWD97651.1"/>
    <property type="molecule type" value="Genomic_DNA"/>
</dbReference>
<feature type="chain" id="PRO_5015397135" evidence="2">
    <location>
        <begin position="25"/>
        <end position="352"/>
    </location>
</feature>
<dbReference type="OrthoDB" id="1172862at2"/>
<dbReference type="Proteomes" id="UP000244956">
    <property type="component" value="Unassembled WGS sequence"/>
</dbReference>
<evidence type="ECO:0000313" key="3">
    <source>
        <dbReference type="EMBL" id="PWD97651.1"/>
    </source>
</evidence>
<proteinExistence type="predicted"/>
<dbReference type="RefSeq" id="WP_109266188.1">
    <property type="nucleotide sequence ID" value="NZ_QEWP01000029.1"/>
</dbReference>